<organism evidence="2 3">
    <name type="scientific">Heterorhabditis bacteriophora</name>
    <name type="common">Entomopathogenic nematode worm</name>
    <dbReference type="NCBI Taxonomy" id="37862"/>
    <lineage>
        <taxon>Eukaryota</taxon>
        <taxon>Metazoa</taxon>
        <taxon>Ecdysozoa</taxon>
        <taxon>Nematoda</taxon>
        <taxon>Chromadorea</taxon>
        <taxon>Rhabditida</taxon>
        <taxon>Rhabditina</taxon>
        <taxon>Rhabditomorpha</taxon>
        <taxon>Strongyloidea</taxon>
        <taxon>Heterorhabditidae</taxon>
        <taxon>Heterorhabditis</taxon>
    </lineage>
</organism>
<evidence type="ECO:0000313" key="3">
    <source>
        <dbReference type="WBParaSite" id="Hba_01739"/>
    </source>
</evidence>
<protein>
    <submittedName>
        <fullName evidence="3">Catalase</fullName>
    </submittedName>
</protein>
<proteinExistence type="predicted"/>
<evidence type="ECO:0000256" key="1">
    <source>
        <dbReference type="SAM" id="MobiDB-lite"/>
    </source>
</evidence>
<dbReference type="Proteomes" id="UP000095283">
    <property type="component" value="Unplaced"/>
</dbReference>
<name>A0A1I7WAM7_HETBA</name>
<reference evidence="3" key="1">
    <citation type="submission" date="2016-11" db="UniProtKB">
        <authorList>
            <consortium name="WormBaseParasite"/>
        </authorList>
    </citation>
    <scope>IDENTIFICATION</scope>
</reference>
<dbReference type="WBParaSite" id="Hba_01739">
    <property type="protein sequence ID" value="Hba_01739"/>
    <property type="gene ID" value="Hba_01739"/>
</dbReference>
<dbReference type="AlphaFoldDB" id="A0A1I7WAM7"/>
<feature type="compositionally biased region" description="Polar residues" evidence="1">
    <location>
        <begin position="29"/>
        <end position="40"/>
    </location>
</feature>
<accession>A0A1I7WAM7</accession>
<sequence length="70" mass="7231">MSNTREEELDPEQGTSTALSGVSPRRSRGTTGSAVANGLGTQHVIQDGEAFQAYVVPMGKSPGPYIPGSP</sequence>
<keyword evidence="2" id="KW-1185">Reference proteome</keyword>
<feature type="region of interest" description="Disordered" evidence="1">
    <location>
        <begin position="1"/>
        <end position="40"/>
    </location>
</feature>
<evidence type="ECO:0000313" key="2">
    <source>
        <dbReference type="Proteomes" id="UP000095283"/>
    </source>
</evidence>